<dbReference type="AlphaFoldDB" id="A0A3P7S0T2"/>
<evidence type="ECO:0000313" key="2">
    <source>
        <dbReference type="EMBL" id="VDN48322.1"/>
    </source>
</evidence>
<dbReference type="InterPro" id="IPR008254">
    <property type="entry name" value="Flavodoxin/NO_synth"/>
</dbReference>
<dbReference type="RefSeq" id="WP_125137468.1">
    <property type="nucleotide sequence ID" value="NZ_LR130778.1"/>
</dbReference>
<dbReference type="PROSITE" id="PS50902">
    <property type="entry name" value="FLAVODOXIN_LIKE"/>
    <property type="match status" value="1"/>
</dbReference>
<organism evidence="2 3">
    <name type="scientific">Petrocella atlantisensis</name>
    <dbReference type="NCBI Taxonomy" id="2173034"/>
    <lineage>
        <taxon>Bacteria</taxon>
        <taxon>Bacillati</taxon>
        <taxon>Bacillota</taxon>
        <taxon>Clostridia</taxon>
        <taxon>Lachnospirales</taxon>
        <taxon>Vallitaleaceae</taxon>
        <taxon>Petrocella</taxon>
    </lineage>
</organism>
<name>A0A3P7S0T2_9FIRM</name>
<dbReference type="EMBL" id="LR130778">
    <property type="protein sequence ID" value="VDN48322.1"/>
    <property type="molecule type" value="Genomic_DNA"/>
</dbReference>
<dbReference type="KEGG" id="cbar:PATL70BA_2427"/>
<keyword evidence="3" id="KW-1185">Reference proteome</keyword>
<protein>
    <recommendedName>
        <fullName evidence="1">Flavodoxin-like domain-containing protein</fullName>
    </recommendedName>
</protein>
<feature type="domain" description="Flavodoxin-like" evidence="1">
    <location>
        <begin position="3"/>
        <end position="135"/>
    </location>
</feature>
<dbReference type="Gene3D" id="3.40.50.360">
    <property type="match status" value="1"/>
</dbReference>
<dbReference type="Pfam" id="PF12724">
    <property type="entry name" value="Flavodoxin_5"/>
    <property type="match status" value="1"/>
</dbReference>
<evidence type="ECO:0000259" key="1">
    <source>
        <dbReference type="PROSITE" id="PS50902"/>
    </source>
</evidence>
<dbReference type="GO" id="GO:0010181">
    <property type="term" value="F:FMN binding"/>
    <property type="evidence" value="ECO:0007669"/>
    <property type="project" value="InterPro"/>
</dbReference>
<sequence length="141" mass="15297">MKTQVLYASMTGHSKKIAHAIAERLSTQAYDLKDNPTLPECDLLFIVSGIYGGDSKPELISFVKSLSPAQVKKVALITSSTRNSAQGSLRQTLVDTGINVEPEEYICQGGFLFKAMGHPNKDEIEGAVVFAQKLVKEPVLS</sequence>
<evidence type="ECO:0000313" key="3">
    <source>
        <dbReference type="Proteomes" id="UP000279029"/>
    </source>
</evidence>
<reference evidence="2 3" key="1">
    <citation type="submission" date="2018-09" db="EMBL/GenBank/DDBJ databases">
        <authorList>
            <person name="Postec A."/>
        </authorList>
    </citation>
    <scope>NUCLEOTIDE SEQUENCE [LARGE SCALE GENOMIC DNA]</scope>
    <source>
        <strain evidence="2">70B-A</strain>
    </source>
</reference>
<dbReference type="GO" id="GO:0016651">
    <property type="term" value="F:oxidoreductase activity, acting on NAD(P)H"/>
    <property type="evidence" value="ECO:0007669"/>
    <property type="project" value="UniProtKB-ARBA"/>
</dbReference>
<dbReference type="InterPro" id="IPR026816">
    <property type="entry name" value="Flavodoxin_dom"/>
</dbReference>
<gene>
    <name evidence="2" type="ORF">PATL70BA_2427</name>
</gene>
<dbReference type="OrthoDB" id="1739094at2"/>
<accession>A0A3P7S0T2</accession>
<dbReference type="InterPro" id="IPR029039">
    <property type="entry name" value="Flavoprotein-like_sf"/>
</dbReference>
<proteinExistence type="predicted"/>
<dbReference type="Proteomes" id="UP000279029">
    <property type="component" value="Chromosome"/>
</dbReference>
<dbReference type="SUPFAM" id="SSF52218">
    <property type="entry name" value="Flavoproteins"/>
    <property type="match status" value="1"/>
</dbReference>